<proteinExistence type="predicted"/>
<sequence>MLSTDGPIGTVRDATPRRTEGRKILECWTSGWSAQAVASMGPEERIDFALGEIEPILPGARENFELGTSIAWDDERYIEGAYILPERGHHELMEHARRPEGRIHFAGEHTAYEPNGGSMNYALESAIRVVIELSGA</sequence>
<organism evidence="2 3">
    <name type="scientific">Streptomyces thioluteus</name>
    <dbReference type="NCBI Taxonomy" id="66431"/>
    <lineage>
        <taxon>Bacteria</taxon>
        <taxon>Bacillati</taxon>
        <taxon>Actinomycetota</taxon>
        <taxon>Actinomycetes</taxon>
        <taxon>Kitasatosporales</taxon>
        <taxon>Streptomycetaceae</taxon>
        <taxon>Streptomyces</taxon>
    </lineage>
</organism>
<name>A0ABN3WRH0_STRTU</name>
<dbReference type="Proteomes" id="UP001501102">
    <property type="component" value="Unassembled WGS sequence"/>
</dbReference>
<evidence type="ECO:0000313" key="3">
    <source>
        <dbReference type="Proteomes" id="UP001501102"/>
    </source>
</evidence>
<dbReference type="Gene3D" id="3.90.660.10">
    <property type="match status" value="1"/>
</dbReference>
<reference evidence="2 3" key="1">
    <citation type="journal article" date="2019" name="Int. J. Syst. Evol. Microbiol.">
        <title>The Global Catalogue of Microorganisms (GCM) 10K type strain sequencing project: providing services to taxonomists for standard genome sequencing and annotation.</title>
        <authorList>
            <consortium name="The Broad Institute Genomics Platform"/>
            <consortium name="The Broad Institute Genome Sequencing Center for Infectious Disease"/>
            <person name="Wu L."/>
            <person name="Ma J."/>
        </authorList>
    </citation>
    <scope>NUCLEOTIDE SEQUENCE [LARGE SCALE GENOMIC DNA]</scope>
    <source>
        <strain evidence="2 3">JCM 4087</strain>
    </source>
</reference>
<evidence type="ECO:0000313" key="2">
    <source>
        <dbReference type="EMBL" id="GAA2922940.1"/>
    </source>
</evidence>
<keyword evidence="3" id="KW-1185">Reference proteome</keyword>
<comment type="caution">
    <text evidence="2">The sequence shown here is derived from an EMBL/GenBank/DDBJ whole genome shotgun (WGS) entry which is preliminary data.</text>
</comment>
<feature type="domain" description="Amine oxidase" evidence="1">
    <location>
        <begin position="15"/>
        <end position="129"/>
    </location>
</feature>
<gene>
    <name evidence="2" type="ORF">GCM10020221_18800</name>
</gene>
<protein>
    <recommendedName>
        <fullName evidence="1">Amine oxidase domain-containing protein</fullName>
    </recommendedName>
</protein>
<dbReference type="RefSeq" id="WP_344962259.1">
    <property type="nucleotide sequence ID" value="NZ_BAAAXZ010000072.1"/>
</dbReference>
<dbReference type="Gene3D" id="1.10.10.1620">
    <property type="match status" value="1"/>
</dbReference>
<evidence type="ECO:0000259" key="1">
    <source>
        <dbReference type="Pfam" id="PF01593"/>
    </source>
</evidence>
<dbReference type="Pfam" id="PF01593">
    <property type="entry name" value="Amino_oxidase"/>
    <property type="match status" value="1"/>
</dbReference>
<dbReference type="EMBL" id="BAAAXZ010000072">
    <property type="protein sequence ID" value="GAA2922940.1"/>
    <property type="molecule type" value="Genomic_DNA"/>
</dbReference>
<dbReference type="InterPro" id="IPR002937">
    <property type="entry name" value="Amino_oxidase"/>
</dbReference>
<dbReference type="SUPFAM" id="SSF54373">
    <property type="entry name" value="FAD-linked reductases, C-terminal domain"/>
    <property type="match status" value="1"/>
</dbReference>
<accession>A0ABN3WRH0</accession>